<evidence type="ECO:0000256" key="1">
    <source>
        <dbReference type="SAM" id="MobiDB-lite"/>
    </source>
</evidence>
<dbReference type="OrthoDB" id="3268863at2"/>
<feature type="region of interest" description="Disordered" evidence="1">
    <location>
        <begin position="1"/>
        <end position="79"/>
    </location>
</feature>
<protein>
    <recommendedName>
        <fullName evidence="4">DUF3263 domain-containing protein</fullName>
    </recommendedName>
</protein>
<reference evidence="3" key="1">
    <citation type="submission" date="2016-10" db="EMBL/GenBank/DDBJ databases">
        <authorList>
            <person name="Varghese N."/>
            <person name="Submissions S."/>
        </authorList>
    </citation>
    <scope>NUCLEOTIDE SEQUENCE [LARGE SCALE GENOMIC DNA]</scope>
    <source>
        <strain evidence="3">DSM 45459</strain>
    </source>
</reference>
<evidence type="ECO:0000313" key="2">
    <source>
        <dbReference type="EMBL" id="SDQ93862.1"/>
    </source>
</evidence>
<evidence type="ECO:0008006" key="4">
    <source>
        <dbReference type="Google" id="ProtNLM"/>
    </source>
</evidence>
<keyword evidence="3" id="KW-1185">Reference proteome</keyword>
<accession>A0A1H1EYQ7</accession>
<dbReference type="EMBL" id="FNKO01000002">
    <property type="protein sequence ID" value="SDQ93862.1"/>
    <property type="molecule type" value="Genomic_DNA"/>
</dbReference>
<name>A0A1H1EYQ7_9ACTN</name>
<evidence type="ECO:0000313" key="3">
    <source>
        <dbReference type="Proteomes" id="UP000199301"/>
    </source>
</evidence>
<dbReference type="Pfam" id="PF11662">
    <property type="entry name" value="DUF3263"/>
    <property type="match status" value="1"/>
</dbReference>
<dbReference type="Proteomes" id="UP000199301">
    <property type="component" value="Unassembled WGS sequence"/>
</dbReference>
<organism evidence="2 3">
    <name type="scientific">Actinopolyspora saharensis</name>
    <dbReference type="NCBI Taxonomy" id="995062"/>
    <lineage>
        <taxon>Bacteria</taxon>
        <taxon>Bacillati</taxon>
        <taxon>Actinomycetota</taxon>
        <taxon>Actinomycetes</taxon>
        <taxon>Actinopolysporales</taxon>
        <taxon>Actinopolysporaceae</taxon>
        <taxon>Actinopolyspora</taxon>
    </lineage>
</organism>
<gene>
    <name evidence="2" type="ORF">SAMN04489718_2750</name>
</gene>
<proteinExistence type="predicted"/>
<dbReference type="AlphaFoldDB" id="A0A1H1EYQ7"/>
<sequence>MDAAQMLTAHEIARQCQQRARTAERPESESGAEGPAEERPRGHLRAVEPMTQPIERVPEQARGSAVDDTGEEVRPDELTEREREVLAFERQWWKGTDSKERAVRELFALTLSEYRHLLDDLLDKPAAMRSEPMLIKRLRRERRSAAFGSAPHVPDPYGSS</sequence>
<dbReference type="InterPro" id="IPR021678">
    <property type="entry name" value="DUF3263"/>
</dbReference>
<dbReference type="STRING" id="995062.SAMN04489718_2750"/>